<organism evidence="1">
    <name type="scientific">bioreactor metagenome</name>
    <dbReference type="NCBI Taxonomy" id="1076179"/>
    <lineage>
        <taxon>unclassified sequences</taxon>
        <taxon>metagenomes</taxon>
        <taxon>ecological metagenomes</taxon>
    </lineage>
</organism>
<comment type="caution">
    <text evidence="1">The sequence shown here is derived from an EMBL/GenBank/DDBJ whole genome shotgun (WGS) entry which is preliminary data.</text>
</comment>
<evidence type="ECO:0000313" key="1">
    <source>
        <dbReference type="EMBL" id="MPN16708.1"/>
    </source>
</evidence>
<reference evidence="1" key="1">
    <citation type="submission" date="2019-08" db="EMBL/GenBank/DDBJ databases">
        <authorList>
            <person name="Kucharzyk K."/>
            <person name="Murdoch R.W."/>
            <person name="Higgins S."/>
            <person name="Loffler F."/>
        </authorList>
    </citation>
    <scope>NUCLEOTIDE SEQUENCE</scope>
</reference>
<name>A0A645FQJ4_9ZZZZ</name>
<gene>
    <name evidence="1" type="ORF">SDC9_164053</name>
</gene>
<dbReference type="AlphaFoldDB" id="A0A645FQJ4"/>
<protein>
    <submittedName>
        <fullName evidence="1">Uncharacterized protein</fullName>
    </submittedName>
</protein>
<sequence length="112" mass="13342">MHDTLAVVDEVVYTPFYYRFEVSFYKFSADVEDHCPGVGLTLFHVFEVRTDNCYFVIFNFIHGFCADKFETKGFGTSELYEHSFFPNSFSFKHWGNLKWEFYHYISPPKSKL</sequence>
<dbReference type="EMBL" id="VSSQ01063705">
    <property type="protein sequence ID" value="MPN16708.1"/>
    <property type="molecule type" value="Genomic_DNA"/>
</dbReference>
<proteinExistence type="predicted"/>
<accession>A0A645FQJ4</accession>